<evidence type="ECO:0000256" key="12">
    <source>
        <dbReference type="SAM" id="MobiDB-lite"/>
    </source>
</evidence>
<comment type="caution">
    <text evidence="16">The sequence shown here is derived from an EMBL/GenBank/DDBJ whole genome shotgun (WGS) entry which is preliminary data.</text>
</comment>
<sequence length="508" mass="58543">MSTFQEMGLKKEILDAIGEMGFETPTSIQDKAIPVILTSTKDIIGRAQTGTGKTGAFGIPILQKLNLKSEHVQAIILCPTRELCIQITKEIQNFAKNLLNVRVIPVYGGASMDTQVYALKQKAQIVVGTPGRTLDLINRKKLKLEEIQWVVLDEADEMLSMGFKDDMDAILATTPKEKQTLLFSATMPHEIMRIVKTYMKDPIEIAAEQIQTGADNVTHHYYEVQARDRYVALKRIIDMQPEIYAIVFCRTRAETKEIAEKLSAEGYNSDALHGDLSQQQREYTLGRFRTKTLQLLIATDVAARGLDVSDLTHVINYNLPDDPDTYIHRSGRTGRAHRKGISITIINSRENNRIRDLERRVGKPFERKKVPTGKEICERQLFHLVEKVENVEVEEKQIAEFLPVIFNKLAWLDREELIKRFVSVEFNRFLAYYKNAQDINIDHRKPDSSRSDRSDRGRSDRSDRGERSERRDDRRSDKPWEERREKRQGAEGRERGDRNQRSERKSEE</sequence>
<reference evidence="16 17" key="1">
    <citation type="submission" date="2020-10" db="EMBL/GenBank/DDBJ databases">
        <title>Connecting structure to function with the recovery of over 1000 high-quality activated sludge metagenome-assembled genomes encoding full-length rRNA genes using long-read sequencing.</title>
        <authorList>
            <person name="Singleton C.M."/>
            <person name="Petriglieri F."/>
            <person name="Kristensen J.M."/>
            <person name="Kirkegaard R.H."/>
            <person name="Michaelsen T.Y."/>
            <person name="Andersen M.H."/>
            <person name="Karst S.M."/>
            <person name="Dueholm M.S."/>
            <person name="Nielsen P.H."/>
            <person name="Albertsen M."/>
        </authorList>
    </citation>
    <scope>NUCLEOTIDE SEQUENCE [LARGE SCALE GENOMIC DNA]</scope>
    <source>
        <strain evidence="16">Ribe_18-Q3-R11-54_MAXAC.273</strain>
    </source>
</reference>
<evidence type="ECO:0000259" key="13">
    <source>
        <dbReference type="PROSITE" id="PS51192"/>
    </source>
</evidence>
<dbReference type="InterPro" id="IPR050079">
    <property type="entry name" value="DEAD_box_RNA_helicase"/>
</dbReference>
<dbReference type="InterPro" id="IPR027417">
    <property type="entry name" value="P-loop_NTPase"/>
</dbReference>
<dbReference type="FunFam" id="3.40.50.300:FF:000108">
    <property type="entry name" value="ATP-dependent RNA helicase RhlE"/>
    <property type="match status" value="1"/>
</dbReference>
<dbReference type="PANTHER" id="PTHR47959:SF13">
    <property type="entry name" value="ATP-DEPENDENT RNA HELICASE RHLE"/>
    <property type="match status" value="1"/>
</dbReference>
<dbReference type="GO" id="GO:0003724">
    <property type="term" value="F:RNA helicase activity"/>
    <property type="evidence" value="ECO:0007669"/>
    <property type="project" value="UniProtKB-EC"/>
</dbReference>
<keyword evidence="6 11" id="KW-0067">ATP-binding</keyword>
<evidence type="ECO:0000256" key="10">
    <source>
        <dbReference type="PROSITE-ProRule" id="PRU00552"/>
    </source>
</evidence>
<feature type="region of interest" description="Disordered" evidence="12">
    <location>
        <begin position="442"/>
        <end position="508"/>
    </location>
</feature>
<name>A0A9D7STX5_9BACT</name>
<proteinExistence type="inferred from homology"/>
<dbReference type="GO" id="GO:0042255">
    <property type="term" value="P:ribosome assembly"/>
    <property type="evidence" value="ECO:0007669"/>
    <property type="project" value="UniProtKB-ARBA"/>
</dbReference>
<organism evidence="16 17">
    <name type="scientific">Candidatus Opimibacter skivensis</name>
    <dbReference type="NCBI Taxonomy" id="2982028"/>
    <lineage>
        <taxon>Bacteria</taxon>
        <taxon>Pseudomonadati</taxon>
        <taxon>Bacteroidota</taxon>
        <taxon>Saprospiria</taxon>
        <taxon>Saprospirales</taxon>
        <taxon>Saprospiraceae</taxon>
        <taxon>Candidatus Opimibacter</taxon>
    </lineage>
</organism>
<dbReference type="InterPro" id="IPR011545">
    <property type="entry name" value="DEAD/DEAH_box_helicase_dom"/>
</dbReference>
<evidence type="ECO:0000256" key="5">
    <source>
        <dbReference type="ARBA" id="ARBA00022806"/>
    </source>
</evidence>
<dbReference type="SMART" id="SM00490">
    <property type="entry name" value="HELICc"/>
    <property type="match status" value="1"/>
</dbReference>
<dbReference type="EC" id="3.6.4.13" evidence="1"/>
<dbReference type="GO" id="GO:0005524">
    <property type="term" value="F:ATP binding"/>
    <property type="evidence" value="ECO:0007669"/>
    <property type="project" value="UniProtKB-KW"/>
</dbReference>
<dbReference type="GO" id="GO:0005829">
    <property type="term" value="C:cytosol"/>
    <property type="evidence" value="ECO:0007669"/>
    <property type="project" value="TreeGrafter"/>
</dbReference>
<evidence type="ECO:0000313" key="17">
    <source>
        <dbReference type="Proteomes" id="UP000808337"/>
    </source>
</evidence>
<dbReference type="Gene3D" id="3.40.50.300">
    <property type="entry name" value="P-loop containing nucleotide triphosphate hydrolases"/>
    <property type="match status" value="2"/>
</dbReference>
<comment type="catalytic activity">
    <reaction evidence="8">
        <text>ATP + H2O = ADP + phosphate + H(+)</text>
        <dbReference type="Rhea" id="RHEA:13065"/>
        <dbReference type="ChEBI" id="CHEBI:15377"/>
        <dbReference type="ChEBI" id="CHEBI:15378"/>
        <dbReference type="ChEBI" id="CHEBI:30616"/>
        <dbReference type="ChEBI" id="CHEBI:43474"/>
        <dbReference type="ChEBI" id="CHEBI:456216"/>
        <dbReference type="EC" id="3.6.4.13"/>
    </reaction>
</comment>
<dbReference type="GO" id="GO:0009266">
    <property type="term" value="P:response to temperature stimulus"/>
    <property type="evidence" value="ECO:0007669"/>
    <property type="project" value="UniProtKB-ARBA"/>
</dbReference>
<evidence type="ECO:0000313" key="16">
    <source>
        <dbReference type="EMBL" id="MBK9983012.1"/>
    </source>
</evidence>
<dbReference type="GO" id="GO:0003676">
    <property type="term" value="F:nucleic acid binding"/>
    <property type="evidence" value="ECO:0007669"/>
    <property type="project" value="InterPro"/>
</dbReference>
<gene>
    <name evidence="16" type="ORF">IPP15_11415</name>
</gene>
<evidence type="ECO:0000256" key="8">
    <source>
        <dbReference type="ARBA" id="ARBA00047984"/>
    </source>
</evidence>
<dbReference type="Proteomes" id="UP000808337">
    <property type="component" value="Unassembled WGS sequence"/>
</dbReference>
<evidence type="ECO:0000256" key="1">
    <source>
        <dbReference type="ARBA" id="ARBA00012552"/>
    </source>
</evidence>
<dbReference type="CDD" id="cd18787">
    <property type="entry name" value="SF2_C_DEAD"/>
    <property type="match status" value="1"/>
</dbReference>
<dbReference type="InterPro" id="IPR014014">
    <property type="entry name" value="RNA_helicase_DEAD_Q_motif"/>
</dbReference>
<dbReference type="SUPFAM" id="SSF52540">
    <property type="entry name" value="P-loop containing nucleoside triphosphate hydrolases"/>
    <property type="match status" value="1"/>
</dbReference>
<dbReference type="InterPro" id="IPR000629">
    <property type="entry name" value="RNA-helicase_DEAD-box_CS"/>
</dbReference>
<evidence type="ECO:0000256" key="2">
    <source>
        <dbReference type="ARBA" id="ARBA00022490"/>
    </source>
</evidence>
<dbReference type="PROSITE" id="PS00039">
    <property type="entry name" value="DEAD_ATP_HELICASE"/>
    <property type="match status" value="1"/>
</dbReference>
<keyword evidence="5 11" id="KW-0347">Helicase</keyword>
<evidence type="ECO:0000256" key="7">
    <source>
        <dbReference type="ARBA" id="ARBA00038437"/>
    </source>
</evidence>
<protein>
    <recommendedName>
        <fullName evidence="9">DEAD-box ATP-dependent RNA helicase RhpA</fullName>
        <ecNumber evidence="1">3.6.4.13</ecNumber>
    </recommendedName>
</protein>
<dbReference type="GO" id="GO:0016787">
    <property type="term" value="F:hydrolase activity"/>
    <property type="evidence" value="ECO:0007669"/>
    <property type="project" value="UniProtKB-KW"/>
</dbReference>
<evidence type="ECO:0000256" key="11">
    <source>
        <dbReference type="RuleBase" id="RU000492"/>
    </source>
</evidence>
<accession>A0A9D7STX5</accession>
<dbReference type="CDD" id="cd00268">
    <property type="entry name" value="DEADc"/>
    <property type="match status" value="1"/>
</dbReference>
<dbReference type="InterPro" id="IPR014001">
    <property type="entry name" value="Helicase_ATP-bd"/>
</dbReference>
<dbReference type="InterPro" id="IPR001650">
    <property type="entry name" value="Helicase_C-like"/>
</dbReference>
<comment type="similarity">
    <text evidence="7 11">Belongs to the DEAD box helicase family.</text>
</comment>
<dbReference type="PROSITE" id="PS51195">
    <property type="entry name" value="Q_MOTIF"/>
    <property type="match status" value="1"/>
</dbReference>
<feature type="domain" description="Helicase ATP-binding" evidence="13">
    <location>
        <begin position="34"/>
        <end position="205"/>
    </location>
</feature>
<feature type="domain" description="DEAD-box RNA helicase Q" evidence="15">
    <location>
        <begin position="2"/>
        <end position="30"/>
    </location>
</feature>
<dbReference type="Pfam" id="PF00271">
    <property type="entry name" value="Helicase_C"/>
    <property type="match status" value="1"/>
</dbReference>
<keyword evidence="3 11" id="KW-0547">Nucleotide-binding</keyword>
<dbReference type="Pfam" id="PF00270">
    <property type="entry name" value="DEAD"/>
    <property type="match status" value="1"/>
</dbReference>
<evidence type="ECO:0000256" key="6">
    <source>
        <dbReference type="ARBA" id="ARBA00022840"/>
    </source>
</evidence>
<evidence type="ECO:0000259" key="14">
    <source>
        <dbReference type="PROSITE" id="PS51194"/>
    </source>
</evidence>
<feature type="short sequence motif" description="Q motif" evidence="10">
    <location>
        <begin position="2"/>
        <end position="30"/>
    </location>
</feature>
<dbReference type="PROSITE" id="PS51194">
    <property type="entry name" value="HELICASE_CTER"/>
    <property type="match status" value="1"/>
</dbReference>
<evidence type="ECO:0000259" key="15">
    <source>
        <dbReference type="PROSITE" id="PS51195"/>
    </source>
</evidence>
<dbReference type="EMBL" id="JADKGY010000008">
    <property type="protein sequence ID" value="MBK9983012.1"/>
    <property type="molecule type" value="Genomic_DNA"/>
</dbReference>
<dbReference type="PANTHER" id="PTHR47959">
    <property type="entry name" value="ATP-DEPENDENT RNA HELICASE RHLE-RELATED"/>
    <property type="match status" value="1"/>
</dbReference>
<dbReference type="InterPro" id="IPR044742">
    <property type="entry name" value="DEAD/DEAH_RhlB"/>
</dbReference>
<feature type="domain" description="Helicase C-terminal" evidence="14">
    <location>
        <begin position="216"/>
        <end position="376"/>
    </location>
</feature>
<evidence type="ECO:0000256" key="3">
    <source>
        <dbReference type="ARBA" id="ARBA00022741"/>
    </source>
</evidence>
<dbReference type="PROSITE" id="PS51192">
    <property type="entry name" value="HELICASE_ATP_BIND_1"/>
    <property type="match status" value="1"/>
</dbReference>
<evidence type="ECO:0000256" key="4">
    <source>
        <dbReference type="ARBA" id="ARBA00022801"/>
    </source>
</evidence>
<dbReference type="SMART" id="SM00487">
    <property type="entry name" value="DEXDc"/>
    <property type="match status" value="1"/>
</dbReference>
<keyword evidence="2" id="KW-0963">Cytoplasm</keyword>
<evidence type="ECO:0000256" key="9">
    <source>
        <dbReference type="ARBA" id="ARBA00074363"/>
    </source>
</evidence>
<keyword evidence="4 11" id="KW-0378">Hydrolase</keyword>
<dbReference type="AlphaFoldDB" id="A0A9D7STX5"/>